<dbReference type="Gene3D" id="2.60.40.150">
    <property type="entry name" value="C2 domain"/>
    <property type="match status" value="2"/>
</dbReference>
<dbReference type="Pfam" id="PF02318">
    <property type="entry name" value="FYVE_2"/>
    <property type="match status" value="1"/>
</dbReference>
<dbReference type="InterPro" id="IPR011011">
    <property type="entry name" value="Znf_FYVE_PHD"/>
</dbReference>
<dbReference type="FunFam" id="3.30.40.10:FF:000018">
    <property type="entry name" value="Synaptotagmin-like 5, isoform CRA_a"/>
    <property type="match status" value="1"/>
</dbReference>
<dbReference type="RefSeq" id="XP_063669684.1">
    <property type="nucleotide sequence ID" value="XM_063813614.1"/>
</dbReference>
<dbReference type="CTD" id="94120"/>
<dbReference type="RefSeq" id="XP_063669679.1">
    <property type="nucleotide sequence ID" value="XM_063813609.1"/>
</dbReference>
<dbReference type="InterPro" id="IPR000008">
    <property type="entry name" value="C2_dom"/>
</dbReference>
<reference evidence="11" key="2">
    <citation type="submission" date="2025-08" db="UniProtKB">
        <authorList>
            <consortium name="Ensembl"/>
        </authorList>
    </citation>
    <scope>IDENTIFICATION</scope>
</reference>
<keyword evidence="3" id="KW-0472">Membrane</keyword>
<evidence type="ECO:0000256" key="8">
    <source>
        <dbReference type="SAM" id="MobiDB-lite"/>
    </source>
</evidence>
<dbReference type="PROSITE" id="PS50004">
    <property type="entry name" value="C2"/>
    <property type="match status" value="2"/>
</dbReference>
<dbReference type="GeneID" id="739092"/>
<dbReference type="GO" id="GO:0031267">
    <property type="term" value="F:small GTPase binding"/>
    <property type="evidence" value="ECO:0007669"/>
    <property type="project" value="InterPro"/>
</dbReference>
<dbReference type="Pfam" id="PF00168">
    <property type="entry name" value="C2"/>
    <property type="match status" value="2"/>
</dbReference>
<sequence>MAQEVDLSALKELEREAILQVLYRDQAVQNTEEERIRKLKTHLQHLRWKGAKNTDREYKEKCCARCQQVLGFLLHRGAVCRGCSHRVCAQCRVFLRGTHAWKCTVCFEDRNVKIKTGEWFYEERAKKFPTGGKHETVGGQLLQSYQKLSKISVVPPTPPPVSESQCSRSPGRKVSAPDILKPLNQEDPKCSTNPILKQQNLPSSPAPSTIFSGGFRHGSLISIDSTCTEMGNFDNANVTGEIEFAIRYCFKTHSLEIRIKACKNLAYGEEKKKKCNPYVKTYLLPDRSSQGKRKTGVQRNTVDPTFQETLKYQVAPAQLVTRQLQVSVWHLGTLARRVFLGEVIIPLATWDFEDSTTQSFRWHPLRAKAEKYEDSVPQSNGELTVRAKLVLPSRPRKLQEAQEGTDQPSLHGQLCLVVLGAKNLPVRPDGTLNSFVKGCLTLPDQQKLRLKSPVLRKQACPQWKHSFVFSGVTPAQLRQSSLELTVWDQALFGMNDRLLGGTRLGSKGDTAVGRDACSQSKLQWQKVLSSPNLWTDMTLVLH</sequence>
<evidence type="ECO:0000313" key="11">
    <source>
        <dbReference type="Ensembl" id="ENSPTRP00000063521.1"/>
    </source>
</evidence>
<dbReference type="AlphaFoldDB" id="A0A2I3RFW2"/>
<dbReference type="InterPro" id="IPR035892">
    <property type="entry name" value="C2_domain_sf"/>
</dbReference>
<dbReference type="InterPro" id="IPR013083">
    <property type="entry name" value="Znf_RING/FYVE/PHD"/>
</dbReference>
<dbReference type="InterPro" id="IPR010911">
    <property type="entry name" value="Rab_BD"/>
</dbReference>
<dbReference type="Ensembl" id="ENSPTRT00000088176.1">
    <property type="protein sequence ID" value="ENSPTRP00000063521.1"/>
    <property type="gene ID" value="ENSPTRG00000018747.6"/>
</dbReference>
<dbReference type="FunFam" id="2.60.40.150:FF:000152">
    <property type="entry name" value="Synaptotagmin like 3"/>
    <property type="match status" value="1"/>
</dbReference>
<dbReference type="InterPro" id="IPR043567">
    <property type="entry name" value="SYTL1-5_C2B"/>
</dbReference>
<dbReference type="SUPFAM" id="SSF57903">
    <property type="entry name" value="FYVE/PHD zinc finger"/>
    <property type="match status" value="1"/>
</dbReference>
<dbReference type="Bgee" id="ENSPTRG00000018747">
    <property type="expression patterns" value="Expressed in thymus and 21 other cell types or tissues"/>
</dbReference>
<reference evidence="11 12" key="1">
    <citation type="journal article" date="2005" name="Nature">
        <title>Initial sequence of the chimpanzee genome and comparison with the human genome.</title>
        <authorList>
            <consortium name="Chimpanzee sequencing and analysis consortium"/>
        </authorList>
    </citation>
    <scope>NUCLEOTIDE SEQUENCE [LARGE SCALE GENOMIC DNA]</scope>
</reference>
<feature type="domain" description="C2" evidence="9">
    <location>
        <begin position="394"/>
        <end position="525"/>
    </location>
</feature>
<evidence type="ECO:0000256" key="7">
    <source>
        <dbReference type="ARBA" id="ARBA00075527"/>
    </source>
</evidence>
<organism evidence="11 12">
    <name type="scientific">Pan troglodytes</name>
    <name type="common">Chimpanzee</name>
    <dbReference type="NCBI Taxonomy" id="9598"/>
    <lineage>
        <taxon>Eukaryota</taxon>
        <taxon>Metazoa</taxon>
        <taxon>Chordata</taxon>
        <taxon>Craniata</taxon>
        <taxon>Vertebrata</taxon>
        <taxon>Euteleostomi</taxon>
        <taxon>Mammalia</taxon>
        <taxon>Eutheria</taxon>
        <taxon>Euarchontoglires</taxon>
        <taxon>Primates</taxon>
        <taxon>Haplorrhini</taxon>
        <taxon>Catarrhini</taxon>
        <taxon>Hominidae</taxon>
        <taxon>Pan</taxon>
    </lineage>
</organism>
<name>A0A2I3RFW2_PANTR</name>
<evidence type="ECO:0000256" key="1">
    <source>
        <dbReference type="ARBA" id="ARBA00004184"/>
    </source>
</evidence>
<evidence type="ECO:0000313" key="13">
    <source>
        <dbReference type="VGNC" id="VGNC:3716"/>
    </source>
</evidence>
<dbReference type="RefSeq" id="XP_016812045.1">
    <property type="nucleotide sequence ID" value="XM_016956556.4"/>
</dbReference>
<evidence type="ECO:0000259" key="9">
    <source>
        <dbReference type="PROSITE" id="PS50004"/>
    </source>
</evidence>
<dbReference type="RefSeq" id="XP_063669687.1">
    <property type="nucleotide sequence ID" value="XM_063813617.1"/>
</dbReference>
<dbReference type="InterPro" id="IPR041282">
    <property type="entry name" value="FYVE_2"/>
</dbReference>
<protein>
    <recommendedName>
        <fullName evidence="6">Synaptotagmin-like protein 3</fullName>
    </recommendedName>
    <alternativeName>
        <fullName evidence="7">Exophilin-6</fullName>
    </alternativeName>
</protein>
<dbReference type="CDD" id="cd08392">
    <property type="entry name" value="C2A_SLP-3"/>
    <property type="match status" value="1"/>
</dbReference>
<feature type="domain" description="RabBD" evidence="10">
    <location>
        <begin position="4"/>
        <end position="123"/>
    </location>
</feature>
<dbReference type="RefSeq" id="XP_063669681.1">
    <property type="nucleotide sequence ID" value="XM_063813611.1"/>
</dbReference>
<dbReference type="CDD" id="cd04020">
    <property type="entry name" value="C2B_SLP_1-2-3-4"/>
    <property type="match status" value="1"/>
</dbReference>
<dbReference type="GeneTree" id="ENSGT00940000160610"/>
<dbReference type="RefSeq" id="XP_063669683.1">
    <property type="nucleotide sequence ID" value="XM_063813613.1"/>
</dbReference>
<dbReference type="RefSeq" id="XP_063669685.1">
    <property type="nucleotide sequence ID" value="XM_063813615.1"/>
</dbReference>
<dbReference type="OMA" id="RKKKCNP"/>
<comment type="subunit">
    <text evidence="5">Monomer. Binds NRXN1. Binds RAB27A that has been activated by GTP-binding via its N-terminus.</text>
</comment>
<dbReference type="VGNC" id="VGNC:3716">
    <property type="gene designation" value="SYTL3"/>
</dbReference>
<dbReference type="RefSeq" id="XP_063669680.1">
    <property type="nucleotide sequence ID" value="XM_063813610.1"/>
</dbReference>
<keyword evidence="2" id="KW-0677">Repeat</keyword>
<dbReference type="GO" id="GO:0012505">
    <property type="term" value="C:endomembrane system"/>
    <property type="evidence" value="ECO:0007669"/>
    <property type="project" value="UniProtKB-SubCell"/>
</dbReference>
<evidence type="ECO:0000256" key="2">
    <source>
        <dbReference type="ARBA" id="ARBA00022737"/>
    </source>
</evidence>
<keyword evidence="12" id="KW-1185">Reference proteome</keyword>
<dbReference type="FunFam" id="2.60.40.150:FF:000006">
    <property type="entry name" value="Synaptotagmin-like 5, isoform CRA_a"/>
    <property type="match status" value="1"/>
</dbReference>
<accession>A0A2I3RFW2</accession>
<comment type="function">
    <text evidence="4">May act as Rab effector protein and play a role in vesicle trafficking. Binds phospholipids in the presence of calcium ions.</text>
</comment>
<dbReference type="Proteomes" id="UP000002277">
    <property type="component" value="Chromosome 6"/>
</dbReference>
<dbReference type="RefSeq" id="XP_001145857.1">
    <property type="nucleotide sequence ID" value="XM_001145857.8"/>
</dbReference>
<dbReference type="RefSeq" id="XP_063669686.1">
    <property type="nucleotide sequence ID" value="XM_063813616.1"/>
</dbReference>
<dbReference type="Gene3D" id="3.30.40.10">
    <property type="entry name" value="Zinc/RING finger domain, C3HC4 (zinc finger)"/>
    <property type="match status" value="1"/>
</dbReference>
<dbReference type="RefSeq" id="XP_063669688.1">
    <property type="nucleotide sequence ID" value="XM_063813618.1"/>
</dbReference>
<evidence type="ECO:0000256" key="3">
    <source>
        <dbReference type="ARBA" id="ARBA00023136"/>
    </source>
</evidence>
<accession>A0A2J8KKA2</accession>
<feature type="domain" description="C2" evidence="9">
    <location>
        <begin position="238"/>
        <end position="360"/>
    </location>
</feature>
<dbReference type="GO" id="GO:0006886">
    <property type="term" value="P:intracellular protein transport"/>
    <property type="evidence" value="ECO:0007669"/>
    <property type="project" value="InterPro"/>
</dbReference>
<evidence type="ECO:0000256" key="6">
    <source>
        <dbReference type="ARBA" id="ARBA00072165"/>
    </source>
</evidence>
<dbReference type="SUPFAM" id="SSF49562">
    <property type="entry name" value="C2 domain (Calcium/lipid-binding domain, CaLB)"/>
    <property type="match status" value="2"/>
</dbReference>
<evidence type="ECO:0000256" key="4">
    <source>
        <dbReference type="ARBA" id="ARBA00059959"/>
    </source>
</evidence>
<dbReference type="PANTHER" id="PTHR45716">
    <property type="entry name" value="BITESIZE, ISOFORM I"/>
    <property type="match status" value="1"/>
</dbReference>
<proteinExistence type="predicted"/>
<feature type="region of interest" description="Disordered" evidence="8">
    <location>
        <begin position="153"/>
        <end position="178"/>
    </location>
</feature>
<evidence type="ECO:0000256" key="5">
    <source>
        <dbReference type="ARBA" id="ARBA00061727"/>
    </source>
</evidence>
<evidence type="ECO:0000259" key="10">
    <source>
        <dbReference type="PROSITE" id="PS50916"/>
    </source>
</evidence>
<dbReference type="PROSITE" id="PS50916">
    <property type="entry name" value="RABBD"/>
    <property type="match status" value="1"/>
</dbReference>
<dbReference type="RefSeq" id="XP_063669682.1">
    <property type="nucleotide sequence ID" value="XM_063813612.1"/>
</dbReference>
<dbReference type="EMBL" id="AACZ04028794">
    <property type="status" value="NOT_ANNOTATED_CDS"/>
    <property type="molecule type" value="Genomic_DNA"/>
</dbReference>
<evidence type="ECO:0000313" key="12">
    <source>
        <dbReference type="Proteomes" id="UP000002277"/>
    </source>
</evidence>
<dbReference type="PANTHER" id="PTHR45716:SF1">
    <property type="entry name" value="SYNAPTOTAGMIN-LIKE PROTEIN 3"/>
    <property type="match status" value="1"/>
</dbReference>
<dbReference type="SMART" id="SM00239">
    <property type="entry name" value="C2"/>
    <property type="match status" value="2"/>
</dbReference>
<gene>
    <name evidence="11 13" type="primary">SYTL3</name>
</gene>
<reference evidence="11" key="3">
    <citation type="submission" date="2025-09" db="UniProtKB">
        <authorList>
            <consortium name="Ensembl"/>
        </authorList>
    </citation>
    <scope>IDENTIFICATION</scope>
</reference>
<comment type="subcellular location">
    <subcellularLocation>
        <location evidence="1">Endomembrane system</location>
        <topology evidence="1">Peripheral membrane protein</topology>
    </subcellularLocation>
</comment>